<gene>
    <name evidence="3" type="ORF">ACHHYP_08383</name>
</gene>
<reference evidence="3 4" key="1">
    <citation type="journal article" date="2014" name="Genome Biol. Evol.">
        <title>The secreted proteins of Achlya hypogyna and Thraustotheca clavata identify the ancestral oomycete secretome and reveal gene acquisitions by horizontal gene transfer.</title>
        <authorList>
            <person name="Misner I."/>
            <person name="Blouin N."/>
            <person name="Leonard G."/>
            <person name="Richards T.A."/>
            <person name="Lane C.E."/>
        </authorList>
    </citation>
    <scope>NUCLEOTIDE SEQUENCE [LARGE SCALE GENOMIC DNA]</scope>
    <source>
        <strain evidence="3 4">ATCC 48635</strain>
    </source>
</reference>
<dbReference type="Gene3D" id="2.60.120.10">
    <property type="entry name" value="Jelly Rolls"/>
    <property type="match status" value="2"/>
</dbReference>
<dbReference type="OrthoDB" id="415358at2759"/>
<evidence type="ECO:0000259" key="2">
    <source>
        <dbReference type="PROSITE" id="PS51184"/>
    </source>
</evidence>
<dbReference type="Proteomes" id="UP000243579">
    <property type="component" value="Unassembled WGS sequence"/>
</dbReference>
<dbReference type="STRING" id="1202772.A0A1V9ZKX1"/>
<proteinExistence type="predicted"/>
<name>A0A1V9ZKX1_ACHHY</name>
<evidence type="ECO:0000313" key="3">
    <source>
        <dbReference type="EMBL" id="OQR98591.1"/>
    </source>
</evidence>
<accession>A0A1V9ZKX1</accession>
<dbReference type="EMBL" id="JNBR01000082">
    <property type="protein sequence ID" value="OQR98591.1"/>
    <property type="molecule type" value="Genomic_DNA"/>
</dbReference>
<sequence length="445" mass="49036">MTKLAKRPVEGDAPAAKKLQTRSTKVRYNGWEVPTPDYTLDVIDVGSITPQCFYESYVATRRPVVLRGFIQDEAFQAPTKWTNEYLKATAGDAQLMVEERSSVADSYGKGNEVAMTFRSFLELLEQRDMLHYLTTQDVTADPDTGRPGLMAPFIQLLAHDFPLTPELLGNLVPQNINVWMGNAVEGSTTGLHHDYHDNLYILLRGKKRFRLYAPSDVEAMYTRGSLLQVHPNGRINYEGEETTAYGADLLSAQAAAAAKAQSNAERELEAAEADAAKGIAGAAERVAEAEAKLDAAMEAAMDAEFDEDADDADESEDEEASVDDDDSGVLEDELATHRVVDKTVKDPINFSRVKTSRPTSELEAEFPLFAHAKAAHCELGVGDMLYLPASWFHEVTSFTADGASNAGHLALNYWYHPPDVTSSFDMPYSNSFWPDDFAARTATRN</sequence>
<evidence type="ECO:0000256" key="1">
    <source>
        <dbReference type="SAM" id="MobiDB-lite"/>
    </source>
</evidence>
<dbReference type="AlphaFoldDB" id="A0A1V9ZKX1"/>
<evidence type="ECO:0000313" key="4">
    <source>
        <dbReference type="Proteomes" id="UP000243579"/>
    </source>
</evidence>
<dbReference type="InterPro" id="IPR003347">
    <property type="entry name" value="JmjC_dom"/>
</dbReference>
<feature type="domain" description="JmjC" evidence="2">
    <location>
        <begin position="152"/>
        <end position="432"/>
    </location>
</feature>
<dbReference type="Pfam" id="PF13621">
    <property type="entry name" value="Cupin_8"/>
    <property type="match status" value="1"/>
</dbReference>
<comment type="caution">
    <text evidence="3">The sequence shown here is derived from an EMBL/GenBank/DDBJ whole genome shotgun (WGS) entry which is preliminary data.</text>
</comment>
<keyword evidence="4" id="KW-1185">Reference proteome</keyword>
<dbReference type="PROSITE" id="PS51184">
    <property type="entry name" value="JMJC"/>
    <property type="match status" value="1"/>
</dbReference>
<dbReference type="PANTHER" id="PTHR12461:SF100">
    <property type="entry name" value="JMJC DOMAIN-CONTAINING PROTEIN 4"/>
    <property type="match status" value="1"/>
</dbReference>
<dbReference type="InterPro" id="IPR014710">
    <property type="entry name" value="RmlC-like_jellyroll"/>
</dbReference>
<dbReference type="SUPFAM" id="SSF51197">
    <property type="entry name" value="Clavaminate synthase-like"/>
    <property type="match status" value="1"/>
</dbReference>
<dbReference type="PANTHER" id="PTHR12461">
    <property type="entry name" value="HYPOXIA-INDUCIBLE FACTOR 1 ALPHA INHIBITOR-RELATED"/>
    <property type="match status" value="1"/>
</dbReference>
<protein>
    <recommendedName>
        <fullName evidence="2">JmjC domain-containing protein</fullName>
    </recommendedName>
</protein>
<organism evidence="3 4">
    <name type="scientific">Achlya hypogyna</name>
    <name type="common">Oomycete</name>
    <name type="synonym">Protoachlya hypogyna</name>
    <dbReference type="NCBI Taxonomy" id="1202772"/>
    <lineage>
        <taxon>Eukaryota</taxon>
        <taxon>Sar</taxon>
        <taxon>Stramenopiles</taxon>
        <taxon>Oomycota</taxon>
        <taxon>Saprolegniomycetes</taxon>
        <taxon>Saprolegniales</taxon>
        <taxon>Achlyaceae</taxon>
        <taxon>Achlya</taxon>
    </lineage>
</organism>
<feature type="region of interest" description="Disordered" evidence="1">
    <location>
        <begin position="305"/>
        <end position="330"/>
    </location>
</feature>
<dbReference type="InterPro" id="IPR041667">
    <property type="entry name" value="Cupin_8"/>
</dbReference>